<organism evidence="5 6">
    <name type="scientific">Paenibacillus lactis</name>
    <dbReference type="NCBI Taxonomy" id="228574"/>
    <lineage>
        <taxon>Bacteria</taxon>
        <taxon>Bacillati</taxon>
        <taxon>Bacillota</taxon>
        <taxon>Bacilli</taxon>
        <taxon>Bacillales</taxon>
        <taxon>Paenibacillaceae</taxon>
        <taxon>Paenibacillus</taxon>
    </lineage>
</organism>
<keyword evidence="5" id="KW-0326">Glycosidase</keyword>
<dbReference type="SUPFAM" id="SSF48208">
    <property type="entry name" value="Six-hairpin glycosidases"/>
    <property type="match status" value="1"/>
</dbReference>
<protein>
    <submittedName>
        <fullName evidence="5">Alpha-L-fucosidase 2</fullName>
        <ecNumber evidence="5">3.2.1.51</ecNumber>
    </submittedName>
</protein>
<reference evidence="5 6" key="1">
    <citation type="submission" date="2021-03" db="EMBL/GenBank/DDBJ databases">
        <title>Genomic Encyclopedia of Type Strains, Phase IV (KMG-IV): sequencing the most valuable type-strain genomes for metagenomic binning, comparative biology and taxonomic classification.</title>
        <authorList>
            <person name="Goeker M."/>
        </authorList>
    </citation>
    <scope>NUCLEOTIDE SEQUENCE [LARGE SCALE GENOMIC DNA]</scope>
    <source>
        <strain evidence="5 6">DSM 15596</strain>
    </source>
</reference>
<dbReference type="Pfam" id="PF14498">
    <property type="entry name" value="Glyco_hyd_65N_2"/>
    <property type="match status" value="1"/>
</dbReference>
<dbReference type="InterPro" id="IPR008928">
    <property type="entry name" value="6-hairpin_glycosidase_sf"/>
</dbReference>
<dbReference type="GeneID" id="95406551"/>
<dbReference type="PIRSF" id="PIRSF007663">
    <property type="entry name" value="UCP007663"/>
    <property type="match status" value="1"/>
</dbReference>
<evidence type="ECO:0000259" key="3">
    <source>
        <dbReference type="Pfam" id="PF21307"/>
    </source>
</evidence>
<feature type="domain" description="Alpha fucosidase A-like C-terminal" evidence="3">
    <location>
        <begin position="727"/>
        <end position="826"/>
    </location>
</feature>
<evidence type="ECO:0000313" key="5">
    <source>
        <dbReference type="EMBL" id="MBP1895541.1"/>
    </source>
</evidence>
<gene>
    <name evidence="5" type="ORF">J2Z18_004651</name>
</gene>
<dbReference type="GO" id="GO:0004560">
    <property type="term" value="F:alpha-L-fucosidase activity"/>
    <property type="evidence" value="ECO:0007669"/>
    <property type="project" value="UniProtKB-EC"/>
</dbReference>
<proteinExistence type="predicted"/>
<dbReference type="InterPro" id="IPR016518">
    <property type="entry name" value="Alpha-L-fucosidase"/>
</dbReference>
<feature type="region of interest" description="Disordered" evidence="1">
    <location>
        <begin position="794"/>
        <end position="813"/>
    </location>
</feature>
<dbReference type="InterPro" id="IPR054363">
    <property type="entry name" value="GH95_cat"/>
</dbReference>
<keyword evidence="6" id="KW-1185">Reference proteome</keyword>
<evidence type="ECO:0000259" key="4">
    <source>
        <dbReference type="Pfam" id="PF22124"/>
    </source>
</evidence>
<dbReference type="InterPro" id="IPR012341">
    <property type="entry name" value="6hp_glycosidase-like_sf"/>
</dbReference>
<dbReference type="Pfam" id="PF22124">
    <property type="entry name" value="Glyco_hydro_95_cat"/>
    <property type="match status" value="1"/>
</dbReference>
<sequence>MGNQGSNMDGRQRFDAEVKARIMGTDEASLSGAVERPLRLWYTSPAAEWNEALPIGNGRLGGMVFGRTGLERVQLNEDSLWYGGPGRGGNPNAIPYLGDIRQLLQDGRQAEAEHLARMAMTSSPKYEQPYQPLGDLLLKFLNAEAPATHYERELDLQRSMAAVTYTSGGITYRRQYFASAPDGVLVIRLTADRPGSLTFAANLMRRPFDCGTRSIGNDTLTMKGEAGADGVSFCASLRGAAEGGNIRIIGDFMSVEGADAVTLLLSAQTTFRCRKPEEMCLQQLDHASSIPYERLFSRHVEEYREKFGRFSLKLEVDAGARDYASLPTDQRLNLLKERVRVSNSGANPEGNSGADPEGNSGAYPDDDPGLIELYVQYGRYLLLSSSRPGSLAANLQGIWNDSFTPPWESKYTINANIQMNYWPAELLGLPECHEPLFDLIHRMLPNGRKTAGEMYGCRGFAAHHNTNVWGETRPEGILMTCTVWPMGAAWLCLHLWEHVRFGGDADFLRDRAYPVMKEAAIFLLDYMTIDGEGRRITGPSVSPENRFVLPDGAVGSLCMGPSMDSQIAHALLQACLEAGRLLGEDTRFLDELEAAIRNIPAPQIGRHGGIMEWLEDYEEADPGHRHISQLFALYPGEQIDPFHTPELAEAAKRTLERRLAHGGGHTGWSRAWIINYYARLLNGTEAYGHLLQLLASSTFPNMLDCHPPFQIDGNFGGIAGVGEMLLQSHAGELRLLPALPSGWSSGDVKGLRARGGWVVDIRWEDGELSEAKVYASRAGRCTVWSSTPLVPVPVEASSTNEEDRHDNSSGGHRLSFLMKEGESYILRRDFGKPGGDPSMQTVPI</sequence>
<evidence type="ECO:0000313" key="6">
    <source>
        <dbReference type="Proteomes" id="UP000706926"/>
    </source>
</evidence>
<feature type="domain" description="Glycosyl hydrolase family 95 catalytic" evidence="4">
    <location>
        <begin position="292"/>
        <end position="725"/>
    </location>
</feature>
<dbReference type="Proteomes" id="UP000706926">
    <property type="component" value="Unassembled WGS sequence"/>
</dbReference>
<keyword evidence="5" id="KW-0378">Hydrolase</keyword>
<name>A0ABS4FH07_9BACL</name>
<dbReference type="PANTHER" id="PTHR31084">
    <property type="entry name" value="ALPHA-L-FUCOSIDASE 2"/>
    <property type="match status" value="1"/>
</dbReference>
<dbReference type="InterPro" id="IPR049053">
    <property type="entry name" value="AFCA-like_C"/>
</dbReference>
<dbReference type="EMBL" id="JAGGKI010000014">
    <property type="protein sequence ID" value="MBP1895541.1"/>
    <property type="molecule type" value="Genomic_DNA"/>
</dbReference>
<accession>A0ABS4FH07</accession>
<comment type="caution">
    <text evidence="5">The sequence shown here is derived from an EMBL/GenBank/DDBJ whole genome shotgun (WGS) entry which is preliminary data.</text>
</comment>
<dbReference type="RefSeq" id="WP_007131241.1">
    <property type="nucleotide sequence ID" value="NZ_DMBX01000021.1"/>
</dbReference>
<evidence type="ECO:0000256" key="1">
    <source>
        <dbReference type="SAM" id="MobiDB-lite"/>
    </source>
</evidence>
<dbReference type="Gene3D" id="1.50.10.10">
    <property type="match status" value="1"/>
</dbReference>
<dbReference type="InterPro" id="IPR027414">
    <property type="entry name" value="GH95_N_dom"/>
</dbReference>
<feature type="region of interest" description="Disordered" evidence="1">
    <location>
        <begin position="342"/>
        <end position="365"/>
    </location>
</feature>
<dbReference type="EC" id="3.2.1.51" evidence="5"/>
<dbReference type="PANTHER" id="PTHR31084:SF0">
    <property type="entry name" value="ALPHA-L-FUCOSIDASE 2"/>
    <property type="match status" value="1"/>
</dbReference>
<evidence type="ECO:0000259" key="2">
    <source>
        <dbReference type="Pfam" id="PF14498"/>
    </source>
</evidence>
<feature type="domain" description="Glycosyl hydrolase family 95 N-terminal" evidence="2">
    <location>
        <begin position="40"/>
        <end position="273"/>
    </location>
</feature>
<dbReference type="Pfam" id="PF21307">
    <property type="entry name" value="Glyco_hydro_95_C"/>
    <property type="match status" value="1"/>
</dbReference>